<feature type="region of interest" description="Disordered" evidence="6">
    <location>
        <begin position="1751"/>
        <end position="1780"/>
    </location>
</feature>
<feature type="compositionally biased region" description="Polar residues" evidence="6">
    <location>
        <begin position="3005"/>
        <end position="3032"/>
    </location>
</feature>
<evidence type="ECO:0000259" key="7">
    <source>
        <dbReference type="PROSITE" id="PS50157"/>
    </source>
</evidence>
<keyword evidence="4" id="KW-0862">Zinc</keyword>
<feature type="region of interest" description="Disordered" evidence="6">
    <location>
        <begin position="2701"/>
        <end position="2721"/>
    </location>
</feature>
<feature type="compositionally biased region" description="Polar residues" evidence="6">
    <location>
        <begin position="1751"/>
        <end position="1760"/>
    </location>
</feature>
<feature type="compositionally biased region" description="Polar residues" evidence="6">
    <location>
        <begin position="1974"/>
        <end position="1988"/>
    </location>
</feature>
<feature type="compositionally biased region" description="Basic and acidic residues" evidence="6">
    <location>
        <begin position="567"/>
        <end position="579"/>
    </location>
</feature>
<feature type="compositionally biased region" description="Basic and acidic residues" evidence="6">
    <location>
        <begin position="2329"/>
        <end position="2355"/>
    </location>
</feature>
<feature type="region of interest" description="Disordered" evidence="6">
    <location>
        <begin position="2807"/>
        <end position="2852"/>
    </location>
</feature>
<feature type="compositionally biased region" description="Basic residues" evidence="6">
    <location>
        <begin position="959"/>
        <end position="981"/>
    </location>
</feature>
<feature type="compositionally biased region" description="Polar residues" evidence="6">
    <location>
        <begin position="711"/>
        <end position="736"/>
    </location>
</feature>
<evidence type="ECO:0000256" key="1">
    <source>
        <dbReference type="ARBA" id="ARBA00022723"/>
    </source>
</evidence>
<dbReference type="Pfam" id="PF00096">
    <property type="entry name" value="zf-C2H2"/>
    <property type="match status" value="1"/>
</dbReference>
<dbReference type="PANTHER" id="PTHR24408">
    <property type="entry name" value="ZINC FINGER PROTEIN"/>
    <property type="match status" value="1"/>
</dbReference>
<feature type="compositionally biased region" description="Acidic residues" evidence="6">
    <location>
        <begin position="2811"/>
        <end position="2827"/>
    </location>
</feature>
<dbReference type="InterPro" id="IPR036236">
    <property type="entry name" value="Znf_C2H2_sf"/>
</dbReference>
<feature type="region of interest" description="Disordered" evidence="6">
    <location>
        <begin position="958"/>
        <end position="993"/>
    </location>
</feature>
<dbReference type="PANTHER" id="PTHR24408:SF58">
    <property type="entry name" value="TRANSCRIPTION FACTOR (TFIIIA), PUTATIVE (AFU_ORTHOLOGUE AFUA_1G05150)-RELATED"/>
    <property type="match status" value="1"/>
</dbReference>
<dbReference type="PROSITE" id="PS00028">
    <property type="entry name" value="ZINC_FINGER_C2H2_1"/>
    <property type="match status" value="10"/>
</dbReference>
<feature type="region of interest" description="Disordered" evidence="6">
    <location>
        <begin position="1392"/>
        <end position="1420"/>
    </location>
</feature>
<feature type="region of interest" description="Disordered" evidence="6">
    <location>
        <begin position="273"/>
        <end position="296"/>
    </location>
</feature>
<feature type="region of interest" description="Disordered" evidence="6">
    <location>
        <begin position="562"/>
        <end position="591"/>
    </location>
</feature>
<dbReference type="SUPFAM" id="SSF57667">
    <property type="entry name" value="beta-beta-alpha zinc fingers"/>
    <property type="match status" value="1"/>
</dbReference>
<keyword evidence="3 5" id="KW-0863">Zinc-finger</keyword>
<feature type="compositionally biased region" description="Low complexity" evidence="6">
    <location>
        <begin position="2987"/>
        <end position="2999"/>
    </location>
</feature>
<protein>
    <recommendedName>
        <fullName evidence="7">C2H2-type domain-containing protein</fullName>
    </recommendedName>
</protein>
<evidence type="ECO:0000256" key="6">
    <source>
        <dbReference type="SAM" id="MobiDB-lite"/>
    </source>
</evidence>
<evidence type="ECO:0000256" key="3">
    <source>
        <dbReference type="ARBA" id="ARBA00022771"/>
    </source>
</evidence>
<feature type="compositionally biased region" description="Polar residues" evidence="6">
    <location>
        <begin position="1828"/>
        <end position="1850"/>
    </location>
</feature>
<dbReference type="InterPro" id="IPR013087">
    <property type="entry name" value="Znf_C2H2_type"/>
</dbReference>
<dbReference type="GO" id="GO:0043565">
    <property type="term" value="F:sequence-specific DNA binding"/>
    <property type="evidence" value="ECO:0007669"/>
    <property type="project" value="TreeGrafter"/>
</dbReference>
<feature type="compositionally biased region" description="Polar residues" evidence="6">
    <location>
        <begin position="2828"/>
        <end position="2840"/>
    </location>
</feature>
<feature type="domain" description="C2H2-type" evidence="7">
    <location>
        <begin position="597"/>
        <end position="625"/>
    </location>
</feature>
<keyword evidence="1" id="KW-0479">Metal-binding</keyword>
<dbReference type="GO" id="GO:0005634">
    <property type="term" value="C:nucleus"/>
    <property type="evidence" value="ECO:0007669"/>
    <property type="project" value="TreeGrafter"/>
</dbReference>
<evidence type="ECO:0000256" key="5">
    <source>
        <dbReference type="PROSITE-ProRule" id="PRU00042"/>
    </source>
</evidence>
<feature type="region of interest" description="Disordered" evidence="6">
    <location>
        <begin position="367"/>
        <end position="386"/>
    </location>
</feature>
<feature type="domain" description="C2H2-type" evidence="7">
    <location>
        <begin position="396"/>
        <end position="418"/>
    </location>
</feature>
<keyword evidence="2" id="KW-0677">Repeat</keyword>
<feature type="non-terminal residue" evidence="8">
    <location>
        <position position="1"/>
    </location>
</feature>
<evidence type="ECO:0000313" key="8">
    <source>
        <dbReference type="EMBL" id="JAT29289.1"/>
    </source>
</evidence>
<feature type="compositionally biased region" description="Low complexity" evidence="6">
    <location>
        <begin position="580"/>
        <end position="591"/>
    </location>
</feature>
<dbReference type="GO" id="GO:0008270">
    <property type="term" value="F:zinc ion binding"/>
    <property type="evidence" value="ECO:0007669"/>
    <property type="project" value="UniProtKB-KW"/>
</dbReference>
<dbReference type="GO" id="GO:0000981">
    <property type="term" value="F:DNA-binding transcription factor activity, RNA polymerase II-specific"/>
    <property type="evidence" value="ECO:0007669"/>
    <property type="project" value="TreeGrafter"/>
</dbReference>
<proteinExistence type="predicted"/>
<organism evidence="8">
    <name type="scientific">Graphocephala atropunctata</name>
    <dbReference type="NCBI Taxonomy" id="36148"/>
    <lineage>
        <taxon>Eukaryota</taxon>
        <taxon>Metazoa</taxon>
        <taxon>Ecdysozoa</taxon>
        <taxon>Arthropoda</taxon>
        <taxon>Hexapoda</taxon>
        <taxon>Insecta</taxon>
        <taxon>Pterygota</taxon>
        <taxon>Neoptera</taxon>
        <taxon>Paraneoptera</taxon>
        <taxon>Hemiptera</taxon>
        <taxon>Auchenorrhyncha</taxon>
        <taxon>Membracoidea</taxon>
        <taxon>Cicadellidae</taxon>
        <taxon>Cicadellinae</taxon>
        <taxon>Cicadellini</taxon>
        <taxon>Graphocephala</taxon>
    </lineage>
</organism>
<feature type="region of interest" description="Disordered" evidence="6">
    <location>
        <begin position="2985"/>
        <end position="3032"/>
    </location>
</feature>
<feature type="region of interest" description="Disordered" evidence="6">
    <location>
        <begin position="2181"/>
        <end position="2224"/>
    </location>
</feature>
<reference evidence="8" key="1">
    <citation type="submission" date="2015-11" db="EMBL/GenBank/DDBJ databases">
        <title>De novo transcriptome assembly of four potential Pierce s Disease insect vectors from Arizona vineyards.</title>
        <authorList>
            <person name="Tassone E.E."/>
        </authorList>
    </citation>
    <scope>NUCLEOTIDE SEQUENCE</scope>
</reference>
<dbReference type="PROSITE" id="PS50157">
    <property type="entry name" value="ZINC_FINGER_C2H2_2"/>
    <property type="match status" value="4"/>
</dbReference>
<gene>
    <name evidence="8" type="ORF">g.21085</name>
</gene>
<dbReference type="Gene3D" id="3.30.160.60">
    <property type="entry name" value="Classic Zinc Finger"/>
    <property type="match status" value="2"/>
</dbReference>
<feature type="compositionally biased region" description="Basic and acidic residues" evidence="6">
    <location>
        <begin position="1807"/>
        <end position="1827"/>
    </location>
</feature>
<feature type="compositionally biased region" description="Basic and acidic residues" evidence="6">
    <location>
        <begin position="273"/>
        <end position="287"/>
    </location>
</feature>
<feature type="compositionally biased region" description="Low complexity" evidence="6">
    <location>
        <begin position="2195"/>
        <end position="2218"/>
    </location>
</feature>
<name>A0A1B6M028_9HEMI</name>
<feature type="compositionally biased region" description="Basic residues" evidence="6">
    <location>
        <begin position="1764"/>
        <end position="1774"/>
    </location>
</feature>
<feature type="compositionally biased region" description="Polar residues" evidence="6">
    <location>
        <begin position="1397"/>
        <end position="1413"/>
    </location>
</feature>
<accession>A0A1B6M028</accession>
<sequence length="3032" mass="341103">TSTTYGSTSDSTVIDSEEDDRTFIEISELDKLLGLPPPRFDLSAADTDSIKVFDSAESVSNFDSDPELTVPQKPGLPQRLKMDCHQNESETEVCYNKELEKVSVIKSELTIGSDGQEVELECNSYHTEQVPVPPSETDDMLYERPSASRARGCAKAGSLNRVVSKLLARTDDSSLHLQCLQPCDSNNPIPKNPTTIPSPVINKLKKLGTSVVVEQTTSLQPTVNGQISLCESGENPKTENIRAGYLEIMETIDKAVGITSDLTKKRKRAQKKLDKVQVPSDDGHLAEVESSDNDDNNAKFSFQVNIRQVIDISEQEKLYTCDICSGVYGRGFSLKRHYLRTHINRKHISKRDQHNCGIMLDPSIERGGARKKRKMKDESPPVVTNLSPPNDIPDLYRCHTCHQCFMLISDLKAHLMDHPPISVRNLAENKFKNYTCSKCDARYQKKKMFLRHQEMCTGEPKVPPAADYFCLFCHLSFSSYQLQKRHQLQMHHPKKKLHQCYLCKTKVFKERTKVFKHLISHHSDDYFGCFNCKLRVGNWETLRKHNKEIHKPATTVKLVTTQNKNVGGDEQRNESEVHVNDQVSNDTNNSSNSNLVLQCTECPKTFASHLNMTRHRRLAHKEYMKKKKKVMQKKENASIKIASKQKTLSQLPKQLLLPTLLPTTPDPDVIFYSSVALNVKENLTHHLDGKLDSQEILEYDLNKSRSEQDKLQMTNSAVTPEATSSVQPEATSTPIQQPKERRGTPISPRAPWEKFNFPKNYDGRCGLTFMKDLSYLDIATQITVKRNLARKESTTGQENNKESPANIPAGLLLVENNKMEPDCAETFGDPKYNKDGASALQLSGEWVRPRTFLCAACGYKSANLWDTEDHKFALHPNVWVPHIEIVGEDSSAWDWFYHRRLPPGTEVETTTPAVPIAPPPCSKCQRECATMADLHRHMLECGGDTTWMATMLAVTSPGSRRRKWRPFGSRRRRQQGRRGLKRNIPNTPAKHSCGRIRTKPGDMDTIQKMIANLPAKRSTRRVIGEDPDIKTRSQATINSVPISSVAVFSARGIKSFKTGKGSKLNKKKLLQSEDGTRSKELTIKDEPLDDVIIKEENDEHDFQPFEDEDTIQHSDILASLQMMPVIRKSPVTVVEIKEEPVEEPIETSKIIAAMREAMLDSEDKSEQKHAKISEKKKKLCKIDEKNKKPEVSNQGRKNEEKSTDLIICYGCGMQFDNSSACQRHKKKCVYWKEDKSSDDNKTNRCTHCGSVFPYLMALLKHNCSKLEIADEPVMPELCPEQPVEEVQHNSVEDIPILSPAEVSRDDVVAKRLSLIESTLRAVGSESFDLSVYHMKFFKTESTLKDTPKKVADNSTKNKKSVETGEIMDSFGRSAVYSLELIDTKGLGKQPVGKASVLNKSSPKNTNLSNQSKSSAEKRCNKNVKVSDIFKEVKKLRRRRQKGRVKTGPKISATKTGIRKGIKVNPLVNLKKKIVKKKRSSNFTMLMKEWEKLEKEGAVAEGKRRRLMSHSDIFVQHQHTRTRRSVTSSLTGADYLDIESFMTDTSSFNDFIEYTPRKRARRTNSISDVMSEKDKTEVELSNKENLTKEVVETKSFGENRHLSGEVKEGNNVCSSVSLKQSTAPLDILITKKKLGRPRAKSISEETEKHIIETIDSIVKGSMDGNENIKESKQIYDESLSHGFLENQCVKITEINKLAKRKTEEHIEQAIEDTISKSCLMTPEEFKWENVNDIIHNVSIGSADVFNEKNNEKTSAQISCSSHPVVKGRRQRRGRGILKPLKSKSNPKVELCLTNEEPVKVNKGTLNKPKKEETNKPDENHCNTDKSSTEPEATNTEASSNPFKNFFPSPSTSKTNRKLMFSEEAMNVNKHKGVKAKQRSIADYINISHITKRPNDKLVKKEKTEFVVPGINESNRLPYENISTTNEEVMSAINSNSPESSAIRPSLSVMANAIDNMIRKNSRPAEIKGVKHKNELTLNDKPSSPVSTSSADDLALSVIRDKVIQKKRKKKIKLKKLLKNKHIEVIDPKLSKMVKPKVSYKDEQQIRIEKLKKKKKKVKVGVSRNHWEVSVVENKTDKVEILCEEGNKQILSSTVKSFYCSMCDNKFESSFLLYEHQLTPEHKLKCVESERQNTSTDDNDAVRYCKSIGSIINDLEKRNLAKVMQQLKQKESSEGIELPVIESTSSGSVRSVDENRPTLTPTPTSTPTVTPTHPVWQTPTQEWPSRSNTPLWEGQQNWDVDSFPTGSSLGSIMDTVNKLLSSDQEVVGPGPSVGSYSWADLQLAMGASDEEMAMLEQLGEHSLQEEYVYDNSRPSVGGDWLPSEENPTFTDLDHPEQSVSTDVRKQEPLSDSEDSKACRGVSGRPRRLHCDYESREMVCPTCSKHFLGLPALKTHVAWSHCVPVANPSRLKRRALLSGEEIDRRLVCFVCKEIVSSATLLEAHIQAQHTKKADQLEPSKPSLTESAERLKSKMSLALGGLVDKALNKLLGTGKSQPEPSTSQADLNSGALQLLGRLCAARKRVGSENMKLSTDIVQLLGRLRAVSHKEEWSNRAYNRALANEVRQILSRGKTIGVTKGALQASVNNSTSASDIKPTNLLDHLAVCSPDVQERPYACPICDLRFLIPSTRNRHIARAHGKYGRRYDEEVEESHGHDDTDSGWKDNLETGVEANDDEGGMLPMCSDCGLSFQSIHEVVQHRKEDHPRRFSADGFQEDSKPLVSEKQLVESSCERIKEEIPKNDVKTLPVSDNAIDSTSTIKKKKVRSAKLPESTIGQQRTFSKFEKKSLECQKNRGKQGRKNKQCYEAGYLQENSSEDEVEDEADHEDSDSPNETSQEESINTSETDKSLDNLNNQHCNIHSSEESLADLSKKLDRRKVSRMGNMAEEAVRVKAEAALRELNLARKNKSPSSNAKWGINAVKFTKHVSPSIPSSHPNGSPSKPRFASLVEKKWKMPGATALEIPKPELVDVKPDIYDFRDEDLYLNKKPFQQLKESSQQSSLLEHSDSNKSMQSHTWNATGSPRQTSSTVKTSTDS</sequence>
<feature type="region of interest" description="Disordered" evidence="6">
    <location>
        <begin position="1969"/>
        <end position="1988"/>
    </location>
</feature>
<evidence type="ECO:0000256" key="2">
    <source>
        <dbReference type="ARBA" id="ARBA00022737"/>
    </source>
</evidence>
<dbReference type="EMBL" id="GEBQ01010688">
    <property type="protein sequence ID" value="JAT29289.1"/>
    <property type="molecule type" value="Transcribed_RNA"/>
</dbReference>
<evidence type="ECO:0000256" key="4">
    <source>
        <dbReference type="ARBA" id="ARBA00022833"/>
    </source>
</evidence>
<feature type="domain" description="C2H2-type" evidence="7">
    <location>
        <begin position="319"/>
        <end position="347"/>
    </location>
</feature>
<feature type="region of interest" description="Disordered" evidence="6">
    <location>
        <begin position="1800"/>
        <end position="1850"/>
    </location>
</feature>
<feature type="region of interest" description="Disordered" evidence="6">
    <location>
        <begin position="2312"/>
        <end position="2358"/>
    </location>
</feature>
<feature type="domain" description="C2H2-type" evidence="7">
    <location>
        <begin position="434"/>
        <end position="461"/>
    </location>
</feature>
<dbReference type="SMART" id="SM00355">
    <property type="entry name" value="ZnF_C2H2"/>
    <property type="match status" value="16"/>
</dbReference>
<feature type="region of interest" description="Disordered" evidence="6">
    <location>
        <begin position="706"/>
        <end position="751"/>
    </location>
</feature>